<gene>
    <name evidence="1" type="ORF">SDRG_15099</name>
</gene>
<protein>
    <submittedName>
        <fullName evidence="1">Uncharacterized protein</fullName>
    </submittedName>
</protein>
<proteinExistence type="predicted"/>
<accession>T0Q148</accession>
<reference evidence="1 2" key="1">
    <citation type="submission" date="2012-04" db="EMBL/GenBank/DDBJ databases">
        <title>The Genome Sequence of Saprolegnia declina VS20.</title>
        <authorList>
            <consortium name="The Broad Institute Genome Sequencing Platform"/>
            <person name="Russ C."/>
            <person name="Nusbaum C."/>
            <person name="Tyler B."/>
            <person name="van West P."/>
            <person name="Dieguez-Uribeondo J."/>
            <person name="de Bruijn I."/>
            <person name="Tripathy S."/>
            <person name="Jiang R."/>
            <person name="Young S.K."/>
            <person name="Zeng Q."/>
            <person name="Gargeya S."/>
            <person name="Fitzgerald M."/>
            <person name="Haas B."/>
            <person name="Abouelleil A."/>
            <person name="Alvarado L."/>
            <person name="Arachchi H.M."/>
            <person name="Berlin A."/>
            <person name="Chapman S.B."/>
            <person name="Goldberg J."/>
            <person name="Griggs A."/>
            <person name="Gujja S."/>
            <person name="Hansen M."/>
            <person name="Howarth C."/>
            <person name="Imamovic A."/>
            <person name="Larimer J."/>
            <person name="McCowen C."/>
            <person name="Montmayeur A."/>
            <person name="Murphy C."/>
            <person name="Neiman D."/>
            <person name="Pearson M."/>
            <person name="Priest M."/>
            <person name="Roberts A."/>
            <person name="Saif S."/>
            <person name="Shea T."/>
            <person name="Sisk P."/>
            <person name="Sykes S."/>
            <person name="Wortman J."/>
            <person name="Nusbaum C."/>
            <person name="Birren B."/>
        </authorList>
    </citation>
    <scope>NUCLEOTIDE SEQUENCE [LARGE SCALE GENOMIC DNA]</scope>
    <source>
        <strain evidence="1 2">VS20</strain>
    </source>
</reference>
<keyword evidence="2" id="KW-1185">Reference proteome</keyword>
<name>T0Q148_SAPDV</name>
<dbReference type="Proteomes" id="UP000030762">
    <property type="component" value="Unassembled WGS sequence"/>
</dbReference>
<dbReference type="AlphaFoldDB" id="T0Q148"/>
<dbReference type="GeneID" id="19955826"/>
<dbReference type="InParanoid" id="T0Q148"/>
<dbReference type="EMBL" id="JH767215">
    <property type="protein sequence ID" value="EQC27090.1"/>
    <property type="molecule type" value="Genomic_DNA"/>
</dbReference>
<dbReference type="VEuPathDB" id="FungiDB:SDRG_15099"/>
<evidence type="ECO:0000313" key="2">
    <source>
        <dbReference type="Proteomes" id="UP000030762"/>
    </source>
</evidence>
<dbReference type="RefSeq" id="XP_008619484.1">
    <property type="nucleotide sequence ID" value="XM_008621262.1"/>
</dbReference>
<evidence type="ECO:0000313" key="1">
    <source>
        <dbReference type="EMBL" id="EQC27090.1"/>
    </source>
</evidence>
<sequence>MGIWRTKARHPSKLAKCVQDQEGQYFSLELPTMMRMLKMTQGVVPRNGACGFSALYGSASRMVKPPALFGRADCQNIGDGHKYFHRVIMHVVAKEPLPKDLWMTSGVTCLAASLWQKPVYVLEAHPRCHDVWRLSRFDVHGKETVFADKNCIVQEAEAMQVGHVLVLENNHYTHLVLRFTFHILR</sequence>
<organism evidence="1 2">
    <name type="scientific">Saprolegnia diclina (strain VS20)</name>
    <dbReference type="NCBI Taxonomy" id="1156394"/>
    <lineage>
        <taxon>Eukaryota</taxon>
        <taxon>Sar</taxon>
        <taxon>Stramenopiles</taxon>
        <taxon>Oomycota</taxon>
        <taxon>Saprolegniomycetes</taxon>
        <taxon>Saprolegniales</taxon>
        <taxon>Saprolegniaceae</taxon>
        <taxon>Saprolegnia</taxon>
    </lineage>
</organism>